<name>A0A563VVE6_9CYAN</name>
<dbReference type="AlphaFoldDB" id="A0A563VVE6"/>
<accession>A0A563VVE6</accession>
<keyword evidence="2" id="KW-1185">Reference proteome</keyword>
<dbReference type="EMBL" id="CAACVJ010000246">
    <property type="protein sequence ID" value="VEP15251.1"/>
    <property type="molecule type" value="Genomic_DNA"/>
</dbReference>
<evidence type="ECO:0000313" key="1">
    <source>
        <dbReference type="EMBL" id="VEP15251.1"/>
    </source>
</evidence>
<gene>
    <name evidence="1" type="ORF">H1P_320022</name>
</gene>
<protein>
    <submittedName>
        <fullName evidence="1">Uncharacterized protein</fullName>
    </submittedName>
</protein>
<reference evidence="1 2" key="1">
    <citation type="submission" date="2019-01" db="EMBL/GenBank/DDBJ databases">
        <authorList>
            <person name="Brito A."/>
        </authorList>
    </citation>
    <scope>NUCLEOTIDE SEQUENCE [LARGE SCALE GENOMIC DNA]</scope>
    <source>
        <strain evidence="1">1</strain>
    </source>
</reference>
<evidence type="ECO:0000313" key="2">
    <source>
        <dbReference type="Proteomes" id="UP000320055"/>
    </source>
</evidence>
<dbReference type="Proteomes" id="UP000320055">
    <property type="component" value="Unassembled WGS sequence"/>
</dbReference>
<proteinExistence type="predicted"/>
<sequence length="48" mass="5023">MLVVSPVNTRATEGSPLGRSFAEEASAGVDRGDFSGFLFCLSQLTVVC</sequence>
<organism evidence="1 2">
    <name type="scientific">Hyella patelloides LEGE 07179</name>
    <dbReference type="NCBI Taxonomy" id="945734"/>
    <lineage>
        <taxon>Bacteria</taxon>
        <taxon>Bacillati</taxon>
        <taxon>Cyanobacteriota</taxon>
        <taxon>Cyanophyceae</taxon>
        <taxon>Pleurocapsales</taxon>
        <taxon>Hyellaceae</taxon>
        <taxon>Hyella</taxon>
    </lineage>
</organism>